<keyword evidence="1" id="KW-1133">Transmembrane helix</keyword>
<organism evidence="2 3">
    <name type="scientific">Actinophytocola gossypii</name>
    <dbReference type="NCBI Taxonomy" id="2812003"/>
    <lineage>
        <taxon>Bacteria</taxon>
        <taxon>Bacillati</taxon>
        <taxon>Actinomycetota</taxon>
        <taxon>Actinomycetes</taxon>
        <taxon>Pseudonocardiales</taxon>
        <taxon>Pseudonocardiaceae</taxon>
    </lineage>
</organism>
<dbReference type="EMBL" id="JAFFZE010000016">
    <property type="protein sequence ID" value="MCT2585821.1"/>
    <property type="molecule type" value="Genomic_DNA"/>
</dbReference>
<dbReference type="Proteomes" id="UP001156441">
    <property type="component" value="Unassembled WGS sequence"/>
</dbReference>
<proteinExistence type="predicted"/>
<feature type="transmembrane region" description="Helical" evidence="1">
    <location>
        <begin position="39"/>
        <end position="57"/>
    </location>
</feature>
<comment type="caution">
    <text evidence="2">The sequence shown here is derived from an EMBL/GenBank/DDBJ whole genome shotgun (WGS) entry which is preliminary data.</text>
</comment>
<evidence type="ECO:0000313" key="3">
    <source>
        <dbReference type="Proteomes" id="UP001156441"/>
    </source>
</evidence>
<keyword evidence="1" id="KW-0812">Transmembrane</keyword>
<feature type="transmembrane region" description="Helical" evidence="1">
    <location>
        <begin position="12"/>
        <end position="33"/>
    </location>
</feature>
<keyword evidence="1" id="KW-0472">Membrane</keyword>
<evidence type="ECO:0000313" key="2">
    <source>
        <dbReference type="EMBL" id="MCT2585821.1"/>
    </source>
</evidence>
<sequence>MADVKQLQSSTPYRVTLVGLLVAALGIAILYVAGAEMPVVPPGFVLLLIAAALLAKGPWRWTPIVAVLIALFEAGGTFATSADQLVDTSTFSHFAGTWVRVIGIVLALFGGIAATRAAYRKSATVTN</sequence>
<reference evidence="2 3" key="1">
    <citation type="submission" date="2021-02" db="EMBL/GenBank/DDBJ databases">
        <title>Actinophytocola xerophila sp. nov., isolated from soil of cotton cropping field.</title>
        <authorList>
            <person name="Huang R."/>
            <person name="Chen X."/>
            <person name="Ge X."/>
            <person name="Liu W."/>
        </authorList>
    </citation>
    <scope>NUCLEOTIDE SEQUENCE [LARGE SCALE GENOMIC DNA]</scope>
    <source>
        <strain evidence="2 3">S1-96</strain>
    </source>
</reference>
<name>A0ABT2JDM8_9PSEU</name>
<feature type="transmembrane region" description="Helical" evidence="1">
    <location>
        <begin position="64"/>
        <end position="86"/>
    </location>
</feature>
<gene>
    <name evidence="2" type="ORF">JT362_22135</name>
</gene>
<evidence type="ECO:0000256" key="1">
    <source>
        <dbReference type="SAM" id="Phobius"/>
    </source>
</evidence>
<dbReference type="RefSeq" id="WP_260193541.1">
    <property type="nucleotide sequence ID" value="NZ_JAFFZE010000016.1"/>
</dbReference>
<protein>
    <submittedName>
        <fullName evidence="2">Uncharacterized protein</fullName>
    </submittedName>
</protein>
<keyword evidence="3" id="KW-1185">Reference proteome</keyword>
<accession>A0ABT2JDM8</accession>
<feature type="transmembrane region" description="Helical" evidence="1">
    <location>
        <begin position="98"/>
        <end position="119"/>
    </location>
</feature>